<protein>
    <submittedName>
        <fullName evidence="1">Uncharacterized protein</fullName>
    </submittedName>
</protein>
<dbReference type="EMBL" id="BAWF01000070">
    <property type="protein sequence ID" value="GAF49190.1"/>
    <property type="molecule type" value="Genomic_DNA"/>
</dbReference>
<comment type="caution">
    <text evidence="1">The sequence shown here is derived from an EMBL/GenBank/DDBJ whole genome shotgun (WGS) entry which is preliminary data.</text>
</comment>
<reference evidence="1 2" key="1">
    <citation type="submission" date="2014-02" db="EMBL/GenBank/DDBJ databases">
        <title>Whole genome shotgun sequence of Rhodococcus wratislaviensis NBRC 100605.</title>
        <authorList>
            <person name="Hosoyama A."/>
            <person name="Tsuchikane K."/>
            <person name="Yoshida I."/>
            <person name="Ohji S."/>
            <person name="Ichikawa N."/>
            <person name="Yamazoe A."/>
            <person name="Fujita N."/>
        </authorList>
    </citation>
    <scope>NUCLEOTIDE SEQUENCE [LARGE SCALE GENOMIC DNA]</scope>
    <source>
        <strain evidence="1 2">NBRC 100605</strain>
    </source>
</reference>
<accession>X0RDR9</accession>
<organism evidence="1 2">
    <name type="scientific">Rhodococcus wratislaviensis NBRC 100605</name>
    <dbReference type="NCBI Taxonomy" id="1219028"/>
    <lineage>
        <taxon>Bacteria</taxon>
        <taxon>Bacillati</taxon>
        <taxon>Actinomycetota</taxon>
        <taxon>Actinomycetes</taxon>
        <taxon>Mycobacteriales</taxon>
        <taxon>Nocardiaceae</taxon>
        <taxon>Rhodococcus</taxon>
    </lineage>
</organism>
<evidence type="ECO:0000313" key="1">
    <source>
        <dbReference type="EMBL" id="GAF49190.1"/>
    </source>
</evidence>
<dbReference type="AlphaFoldDB" id="X0RDR9"/>
<dbReference type="RefSeq" id="WP_217999479.1">
    <property type="nucleotide sequence ID" value="NZ_BAWF01000070.1"/>
</dbReference>
<sequence length="56" mass="6381">MCGHRVHLTRATAVAADIATARWATLRRKIINIPGRIAATARRLDLHLPNYWPWAH</sequence>
<gene>
    <name evidence="1" type="ORF">RW1_070_00210</name>
</gene>
<name>X0RDR9_RHOWR</name>
<proteinExistence type="predicted"/>
<dbReference type="Proteomes" id="UP000019491">
    <property type="component" value="Unassembled WGS sequence"/>
</dbReference>
<evidence type="ECO:0000313" key="2">
    <source>
        <dbReference type="Proteomes" id="UP000019491"/>
    </source>
</evidence>
<keyword evidence="2" id="KW-1185">Reference proteome</keyword>